<organism evidence="3 4">
    <name type="scientific">Mytilus edulis</name>
    <name type="common">Blue mussel</name>
    <dbReference type="NCBI Taxonomy" id="6550"/>
    <lineage>
        <taxon>Eukaryota</taxon>
        <taxon>Metazoa</taxon>
        <taxon>Spiralia</taxon>
        <taxon>Lophotrochozoa</taxon>
        <taxon>Mollusca</taxon>
        <taxon>Bivalvia</taxon>
        <taxon>Autobranchia</taxon>
        <taxon>Pteriomorphia</taxon>
        <taxon>Mytilida</taxon>
        <taxon>Mytiloidea</taxon>
        <taxon>Mytilidae</taxon>
        <taxon>Mytilinae</taxon>
        <taxon>Mytilus</taxon>
    </lineage>
</organism>
<sequence length="180" mass="21094">MLQEPGAKIEKKKEEYEAKFIRVLGSQKKADHRRGGIHFISNKVPQKDEIDSLKIHISKLAKEMNYFAEELPTKWINLEIALDVSKDLNKTVYSWEDIMKLALAYMIEEKELLLFLNYQHKIGNIIFFEDERDFIILQPNWLVKCFRCLVCDDKKHFVAGLVSEMFKLTHEGELSGKPYG</sequence>
<evidence type="ECO:0000256" key="1">
    <source>
        <dbReference type="ARBA" id="ARBA00022737"/>
    </source>
</evidence>
<gene>
    <name evidence="3" type="ORF">MEDL_326</name>
</gene>
<proteinExistence type="predicted"/>
<keyword evidence="4" id="KW-1185">Reference proteome</keyword>
<evidence type="ECO:0000313" key="4">
    <source>
        <dbReference type="Proteomes" id="UP000683360"/>
    </source>
</evidence>
<name>A0A8S3PMA0_MYTED</name>
<dbReference type="OrthoDB" id="5962960at2759"/>
<dbReference type="InterPro" id="IPR032171">
    <property type="entry name" value="COR-A"/>
</dbReference>
<keyword evidence="1" id="KW-0677">Repeat</keyword>
<reference evidence="3" key="1">
    <citation type="submission" date="2021-03" db="EMBL/GenBank/DDBJ databases">
        <authorList>
            <person name="Bekaert M."/>
        </authorList>
    </citation>
    <scope>NUCLEOTIDE SEQUENCE</scope>
</reference>
<evidence type="ECO:0000259" key="2">
    <source>
        <dbReference type="Pfam" id="PF16095"/>
    </source>
</evidence>
<feature type="domain" description="COR" evidence="2">
    <location>
        <begin position="72"/>
        <end position="153"/>
    </location>
</feature>
<dbReference type="InterPro" id="IPR036388">
    <property type="entry name" value="WH-like_DNA-bd_sf"/>
</dbReference>
<protein>
    <recommendedName>
        <fullName evidence="2">COR domain-containing protein</fullName>
    </recommendedName>
</protein>
<dbReference type="AlphaFoldDB" id="A0A8S3PMA0"/>
<dbReference type="Gene3D" id="1.10.10.10">
    <property type="entry name" value="Winged helix-like DNA-binding domain superfamily/Winged helix DNA-binding domain"/>
    <property type="match status" value="1"/>
</dbReference>
<evidence type="ECO:0000313" key="3">
    <source>
        <dbReference type="EMBL" id="CAG2184690.1"/>
    </source>
</evidence>
<dbReference type="Pfam" id="PF16095">
    <property type="entry name" value="COR-A"/>
    <property type="match status" value="1"/>
</dbReference>
<dbReference type="EMBL" id="CAJPWZ010000015">
    <property type="protein sequence ID" value="CAG2184690.1"/>
    <property type="molecule type" value="Genomic_DNA"/>
</dbReference>
<comment type="caution">
    <text evidence="3">The sequence shown here is derived from an EMBL/GenBank/DDBJ whole genome shotgun (WGS) entry which is preliminary data.</text>
</comment>
<dbReference type="Proteomes" id="UP000683360">
    <property type="component" value="Unassembled WGS sequence"/>
</dbReference>
<accession>A0A8S3PMA0</accession>